<dbReference type="InterPro" id="IPR015526">
    <property type="entry name" value="Frizzled/SFRP"/>
</dbReference>
<evidence type="ECO:0000256" key="3">
    <source>
        <dbReference type="ARBA" id="ARBA00022473"/>
    </source>
</evidence>
<evidence type="ECO:0000256" key="5">
    <source>
        <dbReference type="ARBA" id="ARBA00022989"/>
    </source>
</evidence>
<dbReference type="Pfam" id="PF01392">
    <property type="entry name" value="Fz"/>
    <property type="match status" value="1"/>
</dbReference>
<keyword evidence="3" id="KW-0217">Developmental protein</keyword>
<feature type="domain" description="G-protein coupled receptors family 2 profile 2" evidence="14">
    <location>
        <begin position="210"/>
        <end position="476"/>
    </location>
</feature>
<dbReference type="PRINTS" id="PR00489">
    <property type="entry name" value="FRIZZLED"/>
</dbReference>
<dbReference type="Proteomes" id="UP001626550">
    <property type="component" value="Unassembled WGS sequence"/>
</dbReference>
<dbReference type="InterPro" id="IPR017981">
    <property type="entry name" value="GPCR_2-like_7TM"/>
</dbReference>
<feature type="disulfide bond" evidence="9">
    <location>
        <begin position="24"/>
        <end position="85"/>
    </location>
</feature>
<dbReference type="PROSITE" id="PS50261">
    <property type="entry name" value="G_PROTEIN_RECEP_F2_4"/>
    <property type="match status" value="1"/>
</dbReference>
<evidence type="ECO:0000256" key="7">
    <source>
        <dbReference type="ARBA" id="ARBA00023157"/>
    </source>
</evidence>
<feature type="transmembrane region" description="Helical" evidence="11">
    <location>
        <begin position="462"/>
        <end position="489"/>
    </location>
</feature>
<comment type="subcellular location">
    <subcellularLocation>
        <location evidence="1">Membrane</location>
        <topology evidence="1">Multi-pass membrane protein</topology>
    </subcellularLocation>
</comment>
<protein>
    <submittedName>
        <fullName evidence="15">Frizzled-10</fullName>
    </submittedName>
</protein>
<dbReference type="SUPFAM" id="SSF63501">
    <property type="entry name" value="Frizzled cysteine-rich domain"/>
    <property type="match status" value="1"/>
</dbReference>
<feature type="transmembrane region" description="Helical" evidence="11">
    <location>
        <begin position="317"/>
        <end position="339"/>
    </location>
</feature>
<evidence type="ECO:0000256" key="2">
    <source>
        <dbReference type="ARBA" id="ARBA00008077"/>
    </source>
</evidence>
<dbReference type="PROSITE" id="PS50038">
    <property type="entry name" value="FZ"/>
    <property type="match status" value="1"/>
</dbReference>
<evidence type="ECO:0000256" key="12">
    <source>
        <dbReference type="SAM" id="SignalP"/>
    </source>
</evidence>
<evidence type="ECO:0000313" key="16">
    <source>
        <dbReference type="Proteomes" id="UP001626550"/>
    </source>
</evidence>
<dbReference type="InterPro" id="IPR000539">
    <property type="entry name" value="Frizzled/Smoothened_7TM"/>
</dbReference>
<comment type="similarity">
    <text evidence="2">Belongs to the G-protein coupled receptor Fz/Smo family.</text>
</comment>
<accession>A0ABD2QGH6</accession>
<feature type="signal peptide" evidence="12">
    <location>
        <begin position="1"/>
        <end position="19"/>
    </location>
</feature>
<dbReference type="Pfam" id="PF01534">
    <property type="entry name" value="Frizzled"/>
    <property type="match status" value="1"/>
</dbReference>
<feature type="transmembrane region" description="Helical" evidence="11">
    <location>
        <begin position="398"/>
        <end position="425"/>
    </location>
</feature>
<keyword evidence="4 11" id="KW-0812">Transmembrane</keyword>
<dbReference type="PANTHER" id="PTHR11309">
    <property type="entry name" value="FRIZZLED"/>
    <property type="match status" value="1"/>
</dbReference>
<keyword evidence="12" id="KW-0732">Signal</keyword>
<name>A0ABD2QGH6_9PLAT</name>
<feature type="transmembrane region" description="Helical" evidence="11">
    <location>
        <begin position="359"/>
        <end position="378"/>
    </location>
</feature>
<evidence type="ECO:0000256" key="9">
    <source>
        <dbReference type="PROSITE-ProRule" id="PRU00090"/>
    </source>
</evidence>
<comment type="caution">
    <text evidence="15">The sequence shown here is derived from an EMBL/GenBank/DDBJ whole genome shotgun (WGS) entry which is preliminary data.</text>
</comment>
<evidence type="ECO:0000256" key="1">
    <source>
        <dbReference type="ARBA" id="ARBA00004141"/>
    </source>
</evidence>
<keyword evidence="6 11" id="KW-0472">Membrane</keyword>
<gene>
    <name evidence="15" type="primary">FZD10_2</name>
    <name evidence="15" type="ORF">Ciccas_002693</name>
</gene>
<dbReference type="AlphaFoldDB" id="A0ABD2QGH6"/>
<feature type="region of interest" description="Disordered" evidence="10">
    <location>
        <begin position="143"/>
        <end position="165"/>
    </location>
</feature>
<evidence type="ECO:0000259" key="14">
    <source>
        <dbReference type="PROSITE" id="PS50261"/>
    </source>
</evidence>
<evidence type="ECO:0000256" key="8">
    <source>
        <dbReference type="ARBA" id="ARBA00023170"/>
    </source>
</evidence>
<feature type="transmembrane region" description="Helical" evidence="11">
    <location>
        <begin position="212"/>
        <end position="234"/>
    </location>
</feature>
<feature type="transmembrane region" description="Helical" evidence="11">
    <location>
        <begin position="246"/>
        <end position="266"/>
    </location>
</feature>
<evidence type="ECO:0000256" key="4">
    <source>
        <dbReference type="ARBA" id="ARBA00022692"/>
    </source>
</evidence>
<dbReference type="Gene3D" id="1.10.2000.10">
    <property type="entry name" value="Frizzled cysteine-rich domain"/>
    <property type="match status" value="1"/>
</dbReference>
<keyword evidence="16" id="KW-1185">Reference proteome</keyword>
<dbReference type="SMART" id="SM01330">
    <property type="entry name" value="Frizzled"/>
    <property type="match status" value="1"/>
</dbReference>
<dbReference type="PANTHER" id="PTHR11309:SF99">
    <property type="entry name" value="FRIZZLED-4"/>
    <property type="match status" value="1"/>
</dbReference>
<feature type="disulfide bond" evidence="9">
    <location>
        <begin position="32"/>
        <end position="78"/>
    </location>
</feature>
<comment type="caution">
    <text evidence="9">Lacks conserved residue(s) required for the propagation of feature annotation.</text>
</comment>
<reference evidence="15 16" key="1">
    <citation type="submission" date="2024-11" db="EMBL/GenBank/DDBJ databases">
        <title>Adaptive evolution of stress response genes in parasites aligns with host niche diversity.</title>
        <authorList>
            <person name="Hahn C."/>
            <person name="Resl P."/>
        </authorList>
    </citation>
    <scope>NUCLEOTIDE SEQUENCE [LARGE SCALE GENOMIC DNA]</scope>
    <source>
        <strain evidence="15">EGGRZ-B1_66</strain>
        <tissue evidence="15">Body</tissue>
    </source>
</reference>
<keyword evidence="8" id="KW-0675">Receptor</keyword>
<evidence type="ECO:0000256" key="10">
    <source>
        <dbReference type="SAM" id="MobiDB-lite"/>
    </source>
</evidence>
<evidence type="ECO:0000259" key="13">
    <source>
        <dbReference type="PROSITE" id="PS50038"/>
    </source>
</evidence>
<keyword evidence="7 9" id="KW-1015">Disulfide bond</keyword>
<keyword evidence="5 11" id="KW-1133">Transmembrane helix</keyword>
<sequence length="611" mass="69845">MDLRLLLFLCLGLVNKAQTESGLCVPIRAPICQSMQYNLTQMPNFVGHLTQTDAERRMNEYRALIALECSRYFKFFLCTVYFPMCNPAKDRTLKLRPCQSFCSYVKSKCYPIVQNFADQWPEDLDCDTLPQSKTSMCIEPENYNLDSRPQLSSSSSSSSTTENAHKLPALETRACNQAQLKITTDVNQPTRCVYRCQADVFYRQSDKRLASVWLGVWASLCFFSCFVTLLVFLTDRARFKYPERPIIYILVCSQLQSTGFFLRVFLGAEKVSCRSRFELAFNGSVANVDLKSSELVPSAKFLISSGQENTWCTVNFVLVYFFGLAATIWWVALSVSWFLSSVRKWGSEGIRGVSKYFHLFAWPLPGLLTVVILIMHRIEADELTGMCYMGYESWYPLLYLSIIPNVLVLLLGLVLLAWGFCSIAAMRSDLKSSKRDPFFWSTGQKLSQYTERGNHVERLDKLVAKIGLISVMFVIPRACVLGVEIYHFVKRKTWIDTLYVAAQKRDCVTNVGLRWERYSHCVGNLPYPRPELSLLHVFMTCAVGMNLGFCVWCNRKSFKSLTQCSARKQAKALHPTTRNILSSSYVYAPPSQQSRLAYSFNKPRSKYLINL</sequence>
<dbReference type="EMBL" id="JBJKFK010000220">
    <property type="protein sequence ID" value="KAL3318638.1"/>
    <property type="molecule type" value="Genomic_DNA"/>
</dbReference>
<dbReference type="GO" id="GO:0016020">
    <property type="term" value="C:membrane"/>
    <property type="evidence" value="ECO:0007669"/>
    <property type="project" value="UniProtKB-SubCell"/>
</dbReference>
<dbReference type="SMART" id="SM00063">
    <property type="entry name" value="FRI"/>
    <property type="match status" value="1"/>
</dbReference>
<evidence type="ECO:0000256" key="11">
    <source>
        <dbReference type="SAM" id="Phobius"/>
    </source>
</evidence>
<dbReference type="InterPro" id="IPR036790">
    <property type="entry name" value="Frizzled_dom_sf"/>
</dbReference>
<feature type="domain" description="FZ" evidence="13">
    <location>
        <begin position="19"/>
        <end position="140"/>
    </location>
</feature>
<evidence type="ECO:0000256" key="6">
    <source>
        <dbReference type="ARBA" id="ARBA00023136"/>
    </source>
</evidence>
<feature type="transmembrane region" description="Helical" evidence="11">
    <location>
        <begin position="534"/>
        <end position="553"/>
    </location>
</feature>
<proteinExistence type="inferred from homology"/>
<dbReference type="InterPro" id="IPR020067">
    <property type="entry name" value="Frizzled_dom"/>
</dbReference>
<organism evidence="15 16">
    <name type="scientific">Cichlidogyrus casuarinus</name>
    <dbReference type="NCBI Taxonomy" id="1844966"/>
    <lineage>
        <taxon>Eukaryota</taxon>
        <taxon>Metazoa</taxon>
        <taxon>Spiralia</taxon>
        <taxon>Lophotrochozoa</taxon>
        <taxon>Platyhelminthes</taxon>
        <taxon>Monogenea</taxon>
        <taxon>Monopisthocotylea</taxon>
        <taxon>Dactylogyridea</taxon>
        <taxon>Ancyrocephalidae</taxon>
        <taxon>Cichlidogyrus</taxon>
    </lineage>
</organism>
<evidence type="ECO:0000313" key="15">
    <source>
        <dbReference type="EMBL" id="KAL3318638.1"/>
    </source>
</evidence>
<dbReference type="Gene3D" id="1.20.1070.10">
    <property type="entry name" value="Rhodopsin 7-helix transmembrane proteins"/>
    <property type="match status" value="1"/>
</dbReference>
<feature type="disulfide bond" evidence="9">
    <location>
        <begin position="102"/>
        <end position="126"/>
    </location>
</feature>
<feature type="chain" id="PRO_5044864601" evidence="12">
    <location>
        <begin position="20"/>
        <end position="611"/>
    </location>
</feature>